<dbReference type="InterPro" id="IPR050834">
    <property type="entry name" value="Glycosyltransf_2"/>
</dbReference>
<dbReference type="CDD" id="cd00761">
    <property type="entry name" value="Glyco_tranf_GTA_type"/>
    <property type="match status" value="1"/>
</dbReference>
<feature type="transmembrane region" description="Helical" evidence="2">
    <location>
        <begin position="316"/>
        <end position="334"/>
    </location>
</feature>
<protein>
    <submittedName>
        <fullName evidence="4">Glycosyltransferase family 2 protein</fullName>
    </submittedName>
</protein>
<dbReference type="InterPro" id="IPR029044">
    <property type="entry name" value="Nucleotide-diphossugar_trans"/>
</dbReference>
<evidence type="ECO:0000313" key="5">
    <source>
        <dbReference type="Proteomes" id="UP000311605"/>
    </source>
</evidence>
<evidence type="ECO:0000256" key="1">
    <source>
        <dbReference type="SAM" id="MobiDB-lite"/>
    </source>
</evidence>
<dbReference type="PANTHER" id="PTHR43685:SF2">
    <property type="entry name" value="GLYCOSYLTRANSFERASE 2-LIKE DOMAIN-CONTAINING PROTEIN"/>
    <property type="match status" value="1"/>
</dbReference>
<keyword evidence="2" id="KW-0812">Transmembrane</keyword>
<evidence type="ECO:0000256" key="2">
    <source>
        <dbReference type="SAM" id="Phobius"/>
    </source>
</evidence>
<gene>
    <name evidence="4" type="ORF">FHP24_06160</name>
</gene>
<keyword evidence="4" id="KW-0808">Transferase</keyword>
<name>A0A5C4XR37_9HYPH</name>
<dbReference type="GO" id="GO:0016740">
    <property type="term" value="F:transferase activity"/>
    <property type="evidence" value="ECO:0007669"/>
    <property type="project" value="UniProtKB-KW"/>
</dbReference>
<reference evidence="4 5" key="1">
    <citation type="submission" date="2019-06" db="EMBL/GenBank/DDBJ databases">
        <title>The draft genome of Rhizobium smilacinae PTYR-5.</title>
        <authorList>
            <person name="Liu L."/>
            <person name="Li L."/>
            <person name="Zhang X."/>
        </authorList>
    </citation>
    <scope>NUCLEOTIDE SEQUENCE [LARGE SCALE GENOMIC DNA]</scope>
    <source>
        <strain evidence="4 5">PTYR-5</strain>
    </source>
</reference>
<dbReference type="Gene3D" id="3.90.550.10">
    <property type="entry name" value="Spore Coat Polysaccharide Biosynthesis Protein SpsA, Chain A"/>
    <property type="match status" value="1"/>
</dbReference>
<sequence>MKEDAVSIPHESASADLSSNLTAEPHGSGTPKLAVIVTCWNYAEYVIDAIDSVLKQGRKDCELVVIDDGSTDNSWVEISRTGVRAYRIDNAGQRLACLRGLQETTAPFILFLDADDELLPGAFNEILSRLDEGVAKLQFPLLRMDAQRTVISGPIPPLADFRGRELVEEVLKTGSYTSPPTSGNVFRRDVCQLIEGADYERAVDGVILFVAPFMGDVISLSKPLGLYRVHDRNDSGFGEELNPVPLQREAERFVDRLEHLRRLLNEKGLGSGLVTADRAYFHQERSFYLAIAKSARVGLRQFLFLLSLLWTYPYSAKVKLSMTVFFLLTFVLSSERAKRLVHYRLQAHSRSALGLIKALFRR</sequence>
<dbReference type="InterPro" id="IPR001173">
    <property type="entry name" value="Glyco_trans_2-like"/>
</dbReference>
<dbReference type="Pfam" id="PF00535">
    <property type="entry name" value="Glycos_transf_2"/>
    <property type="match status" value="1"/>
</dbReference>
<dbReference type="SUPFAM" id="SSF53448">
    <property type="entry name" value="Nucleotide-diphospho-sugar transferases"/>
    <property type="match status" value="1"/>
</dbReference>
<comment type="caution">
    <text evidence="4">The sequence shown here is derived from an EMBL/GenBank/DDBJ whole genome shotgun (WGS) entry which is preliminary data.</text>
</comment>
<dbReference type="PANTHER" id="PTHR43685">
    <property type="entry name" value="GLYCOSYLTRANSFERASE"/>
    <property type="match status" value="1"/>
</dbReference>
<feature type="domain" description="Glycosyltransferase 2-like" evidence="3">
    <location>
        <begin position="35"/>
        <end position="133"/>
    </location>
</feature>
<dbReference type="Proteomes" id="UP000311605">
    <property type="component" value="Unassembled WGS sequence"/>
</dbReference>
<dbReference type="AlphaFoldDB" id="A0A5C4XR37"/>
<dbReference type="RefSeq" id="WP_139674333.1">
    <property type="nucleotide sequence ID" value="NZ_VDMN01000001.1"/>
</dbReference>
<organism evidence="4 5">
    <name type="scientific">Aliirhizobium smilacinae</name>
    <dbReference type="NCBI Taxonomy" id="1395944"/>
    <lineage>
        <taxon>Bacteria</taxon>
        <taxon>Pseudomonadati</taxon>
        <taxon>Pseudomonadota</taxon>
        <taxon>Alphaproteobacteria</taxon>
        <taxon>Hyphomicrobiales</taxon>
        <taxon>Rhizobiaceae</taxon>
        <taxon>Aliirhizobium</taxon>
    </lineage>
</organism>
<feature type="region of interest" description="Disordered" evidence="1">
    <location>
        <begin position="1"/>
        <end position="29"/>
    </location>
</feature>
<proteinExistence type="predicted"/>
<evidence type="ECO:0000259" key="3">
    <source>
        <dbReference type="Pfam" id="PF00535"/>
    </source>
</evidence>
<accession>A0A5C4XR37</accession>
<dbReference type="EMBL" id="VDMN01000001">
    <property type="protein sequence ID" value="TNM65818.1"/>
    <property type="molecule type" value="Genomic_DNA"/>
</dbReference>
<keyword evidence="5" id="KW-1185">Reference proteome</keyword>
<dbReference type="OrthoDB" id="174925at2"/>
<keyword evidence="2" id="KW-0472">Membrane</keyword>
<evidence type="ECO:0000313" key="4">
    <source>
        <dbReference type="EMBL" id="TNM65818.1"/>
    </source>
</evidence>
<keyword evidence="2" id="KW-1133">Transmembrane helix</keyword>